<dbReference type="AlphaFoldDB" id="A0A369A8M7"/>
<evidence type="ECO:0000313" key="2">
    <source>
        <dbReference type="Proteomes" id="UP000253517"/>
    </source>
</evidence>
<protein>
    <submittedName>
        <fullName evidence="1">Uncharacterized protein</fullName>
    </submittedName>
</protein>
<keyword evidence="2" id="KW-1185">Reference proteome</keyword>
<comment type="caution">
    <text evidence="1">The sequence shown here is derived from an EMBL/GenBank/DDBJ whole genome shotgun (WGS) entry which is preliminary data.</text>
</comment>
<dbReference type="EMBL" id="QPJS01000001">
    <property type="protein sequence ID" value="RCX05495.1"/>
    <property type="molecule type" value="Genomic_DNA"/>
</dbReference>
<proteinExistence type="predicted"/>
<name>A0A369A8M7_9FLAO</name>
<sequence>MQSNKDLEAFGFKVMMQEAFKRAERDKILLTALGMEKLVRFRKYFPNFNNEIPHFL</sequence>
<dbReference type="Proteomes" id="UP000253517">
    <property type="component" value="Unassembled WGS sequence"/>
</dbReference>
<organism evidence="1 2">
    <name type="scientific">Schleiferia thermophila</name>
    <dbReference type="NCBI Taxonomy" id="884107"/>
    <lineage>
        <taxon>Bacteria</taxon>
        <taxon>Pseudomonadati</taxon>
        <taxon>Bacteroidota</taxon>
        <taxon>Flavobacteriia</taxon>
        <taxon>Flavobacteriales</taxon>
        <taxon>Schleiferiaceae</taxon>
        <taxon>Schleiferia</taxon>
    </lineage>
</organism>
<accession>A0A369A8M7</accession>
<evidence type="ECO:0000313" key="1">
    <source>
        <dbReference type="EMBL" id="RCX05495.1"/>
    </source>
</evidence>
<reference evidence="1 2" key="1">
    <citation type="submission" date="2018-07" db="EMBL/GenBank/DDBJ databases">
        <title>Genomic Encyclopedia of Type Strains, Phase IV (KMG-IV): sequencing the most valuable type-strain genomes for metagenomic binning, comparative biology and taxonomic classification.</title>
        <authorList>
            <person name="Goeker M."/>
        </authorList>
    </citation>
    <scope>NUCLEOTIDE SEQUENCE [LARGE SCALE GENOMIC DNA]</scope>
    <source>
        <strain evidence="1 2">DSM 21410</strain>
    </source>
</reference>
<gene>
    <name evidence="1" type="ORF">DES35_101782</name>
</gene>
<dbReference type="RefSeq" id="WP_170125689.1">
    <property type="nucleotide sequence ID" value="NZ_BHZF01000001.1"/>
</dbReference>